<dbReference type="PANTHER" id="PTHR48098:SF3">
    <property type="entry name" value="IRON(III) ENTEROBACTIN ESTERASE"/>
    <property type="match status" value="1"/>
</dbReference>
<dbReference type="Gene3D" id="3.40.50.1820">
    <property type="entry name" value="alpha/beta hydrolase"/>
    <property type="match status" value="1"/>
</dbReference>
<name>A0ABP8G2A0_9SPHI</name>
<evidence type="ECO:0000313" key="2">
    <source>
        <dbReference type="Proteomes" id="UP001500582"/>
    </source>
</evidence>
<dbReference type="Pfam" id="PF00756">
    <property type="entry name" value="Esterase"/>
    <property type="match status" value="1"/>
</dbReference>
<dbReference type="EMBL" id="BAABFT010000002">
    <property type="protein sequence ID" value="GAA4315809.1"/>
    <property type="molecule type" value="Genomic_DNA"/>
</dbReference>
<sequence>MKREYHKWFSTSLRKNMELLIFGHGGVSVLFFPTRMARFYDYENWKVIEALRPRIEAGELQVYCVDSIDQESFYNLNIPPRERIRRHIQYEGYIVNEVIPFIDEINTGSSVISAGCSMGAYHAVNLAFKHPQLFCKVVGMSGRYDVSQPIKMFRDLLDGYHNEDIYFNMPNQYISNLYDEALINQIRKLDIIIAVGEEDAFLDDNRYLSSELSKKGINNSLYIWNEEAHRPKYWRHMVQLYF</sequence>
<accession>A0ABP8G2A0</accession>
<dbReference type="InterPro" id="IPR000801">
    <property type="entry name" value="Esterase-like"/>
</dbReference>
<proteinExistence type="predicted"/>
<gene>
    <name evidence="1" type="ORF">GCM10023149_12570</name>
</gene>
<organism evidence="1 2">
    <name type="scientific">Mucilaginibacter gynuensis</name>
    <dbReference type="NCBI Taxonomy" id="1302236"/>
    <lineage>
        <taxon>Bacteria</taxon>
        <taxon>Pseudomonadati</taxon>
        <taxon>Bacteroidota</taxon>
        <taxon>Sphingobacteriia</taxon>
        <taxon>Sphingobacteriales</taxon>
        <taxon>Sphingobacteriaceae</taxon>
        <taxon>Mucilaginibacter</taxon>
    </lineage>
</organism>
<dbReference type="SUPFAM" id="SSF53474">
    <property type="entry name" value="alpha/beta-Hydrolases"/>
    <property type="match status" value="1"/>
</dbReference>
<dbReference type="Proteomes" id="UP001500582">
    <property type="component" value="Unassembled WGS sequence"/>
</dbReference>
<evidence type="ECO:0000313" key="1">
    <source>
        <dbReference type="EMBL" id="GAA4315809.1"/>
    </source>
</evidence>
<protein>
    <submittedName>
        <fullName evidence="1">Esterase family protein</fullName>
    </submittedName>
</protein>
<dbReference type="PANTHER" id="PTHR48098">
    <property type="entry name" value="ENTEROCHELIN ESTERASE-RELATED"/>
    <property type="match status" value="1"/>
</dbReference>
<keyword evidence="2" id="KW-1185">Reference proteome</keyword>
<dbReference type="InterPro" id="IPR050583">
    <property type="entry name" value="Mycobacterial_A85_antigen"/>
</dbReference>
<dbReference type="InterPro" id="IPR029058">
    <property type="entry name" value="AB_hydrolase_fold"/>
</dbReference>
<comment type="caution">
    <text evidence="1">The sequence shown here is derived from an EMBL/GenBank/DDBJ whole genome shotgun (WGS) entry which is preliminary data.</text>
</comment>
<reference evidence="2" key="1">
    <citation type="journal article" date="2019" name="Int. J. Syst. Evol. Microbiol.">
        <title>The Global Catalogue of Microorganisms (GCM) 10K type strain sequencing project: providing services to taxonomists for standard genome sequencing and annotation.</title>
        <authorList>
            <consortium name="The Broad Institute Genomics Platform"/>
            <consortium name="The Broad Institute Genome Sequencing Center for Infectious Disease"/>
            <person name="Wu L."/>
            <person name="Ma J."/>
        </authorList>
    </citation>
    <scope>NUCLEOTIDE SEQUENCE [LARGE SCALE GENOMIC DNA]</scope>
    <source>
        <strain evidence="2">JCM 17705</strain>
    </source>
</reference>
<dbReference type="RefSeq" id="WP_345210157.1">
    <property type="nucleotide sequence ID" value="NZ_BAABFT010000002.1"/>
</dbReference>